<sequence>MFESQPSSTPPNNALRLMFEESRKARAYAGICEATLYDAMEYYKLESHSRQSPEFNDVVQRLLARLQQLLDEGYGGVPSQDFSLIYQEILYATSTLPDAQSGLRDSPPYSDQQQFLFQSSSTSIIPSSVMPCDVPLGTIDNSINSGTHGVNVNDSWHAPGLVYNPASLDTSYPTGDGQHASHNVHATDGQRYILSNSDRNPTSIPAMDTTTYRCHDIDATDGIDSVADPMHGHQSFTCIAGSTHSSNIPSSSVPLYTVCPAPNSQSTLEEAFYLNCPTVSRTDNCDGASSFASDHEKGLSYRIANSWEVLIAEKHLAVVNMEQEHERSVQRVDGGWLYGPSHKTYVDSDNFKHSTTADNSMALVMNWNTSQSTHVTQTSSRNLDYTMIVGLFPEYAGTRSLTSNPLRFPHSGEGKQLSKTFQGYIIYLGNNATTKQVAHGVFYRWYGRLNIIHLR</sequence>
<evidence type="ECO:0000313" key="1">
    <source>
        <dbReference type="EMBL" id="KAK7032200.1"/>
    </source>
</evidence>
<protein>
    <submittedName>
        <fullName evidence="1">Uncharacterized protein</fullName>
    </submittedName>
</protein>
<keyword evidence="2" id="KW-1185">Reference proteome</keyword>
<dbReference type="AlphaFoldDB" id="A0AAW0C157"/>
<name>A0AAW0C157_9AGAR</name>
<evidence type="ECO:0000313" key="2">
    <source>
        <dbReference type="Proteomes" id="UP001383192"/>
    </source>
</evidence>
<gene>
    <name evidence="1" type="ORF">VNI00_013374</name>
</gene>
<proteinExistence type="predicted"/>
<accession>A0AAW0C157</accession>
<reference evidence="1 2" key="1">
    <citation type="submission" date="2024-01" db="EMBL/GenBank/DDBJ databases">
        <title>A draft genome for a cacao thread blight-causing isolate of Paramarasmius palmivorus.</title>
        <authorList>
            <person name="Baruah I.K."/>
            <person name="Bukari Y."/>
            <person name="Amoako-Attah I."/>
            <person name="Meinhardt L.W."/>
            <person name="Bailey B.A."/>
            <person name="Cohen S.P."/>
        </authorList>
    </citation>
    <scope>NUCLEOTIDE SEQUENCE [LARGE SCALE GENOMIC DNA]</scope>
    <source>
        <strain evidence="1 2">GH-12</strain>
    </source>
</reference>
<comment type="caution">
    <text evidence="1">The sequence shown here is derived from an EMBL/GenBank/DDBJ whole genome shotgun (WGS) entry which is preliminary data.</text>
</comment>
<dbReference type="Proteomes" id="UP001383192">
    <property type="component" value="Unassembled WGS sequence"/>
</dbReference>
<organism evidence="1 2">
    <name type="scientific">Paramarasmius palmivorus</name>
    <dbReference type="NCBI Taxonomy" id="297713"/>
    <lineage>
        <taxon>Eukaryota</taxon>
        <taxon>Fungi</taxon>
        <taxon>Dikarya</taxon>
        <taxon>Basidiomycota</taxon>
        <taxon>Agaricomycotina</taxon>
        <taxon>Agaricomycetes</taxon>
        <taxon>Agaricomycetidae</taxon>
        <taxon>Agaricales</taxon>
        <taxon>Marasmiineae</taxon>
        <taxon>Marasmiaceae</taxon>
        <taxon>Paramarasmius</taxon>
    </lineage>
</organism>
<dbReference type="EMBL" id="JAYKXP010000067">
    <property type="protein sequence ID" value="KAK7032200.1"/>
    <property type="molecule type" value="Genomic_DNA"/>
</dbReference>